<organism evidence="8">
    <name type="scientific">Puccinia triticina (isolate 1-1 / race 1 (BBBD))</name>
    <name type="common">Brown leaf rust fungus</name>
    <dbReference type="NCBI Taxonomy" id="630390"/>
    <lineage>
        <taxon>Eukaryota</taxon>
        <taxon>Fungi</taxon>
        <taxon>Dikarya</taxon>
        <taxon>Basidiomycota</taxon>
        <taxon>Pucciniomycotina</taxon>
        <taxon>Pucciniomycetes</taxon>
        <taxon>Pucciniales</taxon>
        <taxon>Pucciniaceae</taxon>
        <taxon>Puccinia</taxon>
    </lineage>
</organism>
<evidence type="ECO:0000256" key="6">
    <source>
        <dbReference type="ARBA" id="ARBA00060329"/>
    </source>
</evidence>
<evidence type="ECO:0000256" key="1">
    <source>
        <dbReference type="ARBA" id="ARBA00004245"/>
    </source>
</evidence>
<comment type="function">
    <text evidence="6">Functions as a component of the Arp2/3 complex which is involved in regulation of actin polymerization and together with an activating nucleation-promoting factor (NPF) mediates the formation of branched actin networks.</text>
</comment>
<evidence type="ECO:0000313" key="8">
    <source>
        <dbReference type="EMBL" id="OAV87685.1"/>
    </source>
</evidence>
<evidence type="ECO:0000313" key="10">
    <source>
        <dbReference type="Proteomes" id="UP000005240"/>
    </source>
</evidence>
<evidence type="ECO:0000256" key="2">
    <source>
        <dbReference type="ARBA" id="ARBA00006084"/>
    </source>
</evidence>
<dbReference type="Gene3D" id="1.25.40.190">
    <property type="entry name" value="Actin-related protein 2/3 complex subunit 5"/>
    <property type="match status" value="1"/>
</dbReference>
<dbReference type="GO" id="GO:0005885">
    <property type="term" value="C:Arp2/3 protein complex"/>
    <property type="evidence" value="ECO:0007669"/>
    <property type="project" value="InterPro"/>
</dbReference>
<evidence type="ECO:0000256" key="4">
    <source>
        <dbReference type="ARBA" id="ARBA00023212"/>
    </source>
</evidence>
<proteinExistence type="inferred from homology"/>
<dbReference type="GO" id="GO:0044396">
    <property type="term" value="P:actin cortical patch organization"/>
    <property type="evidence" value="ECO:0007669"/>
    <property type="project" value="UniProtKB-ARBA"/>
</dbReference>
<evidence type="ECO:0000256" key="5">
    <source>
        <dbReference type="ARBA" id="ARBA00040214"/>
    </source>
</evidence>
<dbReference type="GO" id="GO:0030833">
    <property type="term" value="P:regulation of actin filament polymerization"/>
    <property type="evidence" value="ECO:0007669"/>
    <property type="project" value="InterPro"/>
</dbReference>
<dbReference type="EnsemblFungi" id="PTTG_29323-t43_1">
    <property type="protein sequence ID" value="PTTG_29323-t43_1-p1"/>
    <property type="gene ID" value="PTTG_29323"/>
</dbReference>
<dbReference type="SUPFAM" id="SSF69103">
    <property type="entry name" value="Arp2/3 complex 16 kDa subunit ARPC5"/>
    <property type="match status" value="1"/>
</dbReference>
<evidence type="ECO:0000313" key="9">
    <source>
        <dbReference type="EnsemblFungi" id="PTTG_29323-t43_1-p1"/>
    </source>
</evidence>
<dbReference type="Pfam" id="PF04699">
    <property type="entry name" value="P16-Arc"/>
    <property type="match status" value="1"/>
</dbReference>
<dbReference type="OrthoDB" id="429520at2759"/>
<dbReference type="FunFam" id="1.25.40.190:FF:000003">
    <property type="entry name" value="Actin-related protein 2/3 complex subunit 5"/>
    <property type="match status" value="1"/>
</dbReference>
<dbReference type="PANTHER" id="PTHR12644">
    <property type="entry name" value="ARP2/3 COMPLEX 16 KD SUBUNIT P16-ARC"/>
    <property type="match status" value="1"/>
</dbReference>
<keyword evidence="3" id="KW-0963">Cytoplasm</keyword>
<comment type="similarity">
    <text evidence="2 7">Belongs to the ARPC5 family.</text>
</comment>
<reference evidence="8" key="2">
    <citation type="submission" date="2016-05" db="EMBL/GenBank/DDBJ databases">
        <title>Comparative analysis highlights variable genome content of wheat rusts and divergence of the mating loci.</title>
        <authorList>
            <person name="Cuomo C.A."/>
            <person name="Bakkeren G."/>
            <person name="Szabo L."/>
            <person name="Khalil H."/>
            <person name="Joly D."/>
            <person name="Goldberg J."/>
            <person name="Young S."/>
            <person name="Zeng Q."/>
            <person name="Fellers J."/>
        </authorList>
    </citation>
    <scope>NUCLEOTIDE SEQUENCE [LARGE SCALE GENOMIC DNA]</scope>
    <source>
        <strain evidence="8">1-1 BBBD Race 1</strain>
    </source>
</reference>
<comment type="function">
    <text evidence="7">Functions as component of the Arp2/3 complex which is involved in regulation of actin polymerization and together with an activating nucleation-promoting factor (NPF) mediates the formation of branched actin networks. Arp2/3 complex plays a critical role in the control of cell morphogenesis via the modulation of cell polarity development.</text>
</comment>
<dbReference type="InterPro" id="IPR006789">
    <property type="entry name" value="ARPC5"/>
</dbReference>
<reference evidence="9" key="4">
    <citation type="submission" date="2025-05" db="UniProtKB">
        <authorList>
            <consortium name="EnsemblFungi"/>
        </authorList>
    </citation>
    <scope>IDENTIFICATION</scope>
    <source>
        <strain evidence="9">isolate 1-1 / race 1 (BBBD)</strain>
    </source>
</reference>
<dbReference type="EMBL" id="ADAS02000313">
    <property type="protein sequence ID" value="OAV87685.1"/>
    <property type="molecule type" value="Genomic_DNA"/>
</dbReference>
<dbReference type="STRING" id="630390.A0A180G4Q4"/>
<dbReference type="GO" id="GO:0034314">
    <property type="term" value="P:Arp2/3 complex-mediated actin nucleation"/>
    <property type="evidence" value="ECO:0007669"/>
    <property type="project" value="InterPro"/>
</dbReference>
<name>A0A180G4Q4_PUCT1</name>
<comment type="subcellular location">
    <subcellularLocation>
        <location evidence="1">Cytoplasm</location>
        <location evidence="1">Cytoskeleton</location>
    </subcellularLocation>
</comment>
<sequence>MDTAYRKIDIDAYDDDAVTEEELYTHDPRSAEEVLAEAQSKTTQARSFLTRGDVASALKLLLTSPPYGPSSSALDTAKSLTLSSVIETLSSTRTSEIASIVQSFDQSEQDWLMKYLYKGMSSIGDSNSAVLLNWHEKTDQNYKYEANSKSVYENLHENICSVSTNFRSSSPRVQGMKDSRLMRRQAEKAGALAQDAVLECREQENAAHSIWFSHKCRLERMILKKRIRWLESRINPDYFTSILDGPKALNEVSSFAWATTSLLNIRQYLPPSKDNASYRLDH</sequence>
<dbReference type="Proteomes" id="UP000005240">
    <property type="component" value="Unassembled WGS sequence"/>
</dbReference>
<protein>
    <recommendedName>
        <fullName evidence="5 7">Actin-related protein 2/3 complex subunit 5</fullName>
    </recommendedName>
</protein>
<accession>A0A180G4Q4</accession>
<reference evidence="8" key="1">
    <citation type="submission" date="2009-11" db="EMBL/GenBank/DDBJ databases">
        <authorList>
            <consortium name="The Broad Institute Genome Sequencing Platform"/>
            <person name="Ward D."/>
            <person name="Feldgarden M."/>
            <person name="Earl A."/>
            <person name="Young S.K."/>
            <person name="Zeng Q."/>
            <person name="Koehrsen M."/>
            <person name="Alvarado L."/>
            <person name="Berlin A."/>
            <person name="Bochicchio J."/>
            <person name="Borenstein D."/>
            <person name="Chapman S.B."/>
            <person name="Chen Z."/>
            <person name="Engels R."/>
            <person name="Freedman E."/>
            <person name="Gellesch M."/>
            <person name="Goldberg J."/>
            <person name="Griggs A."/>
            <person name="Gujja S."/>
            <person name="Heilman E."/>
            <person name="Heiman D."/>
            <person name="Hepburn T."/>
            <person name="Howarth C."/>
            <person name="Jen D."/>
            <person name="Larson L."/>
            <person name="Lewis B."/>
            <person name="Mehta T."/>
            <person name="Park D."/>
            <person name="Pearson M."/>
            <person name="Roberts A."/>
            <person name="Saif S."/>
            <person name="Shea T."/>
            <person name="Shenoy N."/>
            <person name="Sisk P."/>
            <person name="Stolte C."/>
            <person name="Sykes S."/>
            <person name="Thomson T."/>
            <person name="Walk T."/>
            <person name="White J."/>
            <person name="Yandava C."/>
            <person name="Izard J."/>
            <person name="Baranova O.V."/>
            <person name="Blanton J.M."/>
            <person name="Tanner A.C."/>
            <person name="Dewhirst F.E."/>
            <person name="Haas B."/>
            <person name="Nusbaum C."/>
            <person name="Birren B."/>
        </authorList>
    </citation>
    <scope>NUCLEOTIDE SEQUENCE [LARGE SCALE GENOMIC DNA]</scope>
    <source>
        <strain evidence="8">1-1 BBBD Race 1</strain>
    </source>
</reference>
<keyword evidence="10" id="KW-1185">Reference proteome</keyword>
<reference evidence="9 10" key="3">
    <citation type="journal article" date="2017" name="G3 (Bethesda)">
        <title>Comparative analysis highlights variable genome content of wheat rusts and divergence of the mating loci.</title>
        <authorList>
            <person name="Cuomo C.A."/>
            <person name="Bakkeren G."/>
            <person name="Khalil H.B."/>
            <person name="Panwar V."/>
            <person name="Joly D."/>
            <person name="Linning R."/>
            <person name="Sakthikumar S."/>
            <person name="Song X."/>
            <person name="Adiconis X."/>
            <person name="Fan L."/>
            <person name="Goldberg J.M."/>
            <person name="Levin J.Z."/>
            <person name="Young S."/>
            <person name="Zeng Q."/>
            <person name="Anikster Y."/>
            <person name="Bruce M."/>
            <person name="Wang M."/>
            <person name="Yin C."/>
            <person name="McCallum B."/>
            <person name="Szabo L.J."/>
            <person name="Hulbert S."/>
            <person name="Chen X."/>
            <person name="Fellers J.P."/>
        </authorList>
    </citation>
    <scope>NUCLEOTIDE SEQUENCE</scope>
    <source>
        <strain evidence="10">Isolate 1-1 / race 1 (BBBD)</strain>
        <strain evidence="9">isolate 1-1 / race 1 (BBBD)</strain>
    </source>
</reference>
<dbReference type="InterPro" id="IPR036743">
    <property type="entry name" value="ARPC5_sf"/>
</dbReference>
<keyword evidence="4 7" id="KW-0206">Cytoskeleton</keyword>
<dbReference type="VEuPathDB" id="FungiDB:PTTG_29323"/>
<dbReference type="AlphaFoldDB" id="A0A180G4Q4"/>
<evidence type="ECO:0000256" key="7">
    <source>
        <dbReference type="RuleBase" id="RU004301"/>
    </source>
</evidence>
<gene>
    <name evidence="8" type="ORF">PTTG_29323</name>
</gene>
<evidence type="ECO:0000256" key="3">
    <source>
        <dbReference type="ARBA" id="ARBA00022490"/>
    </source>
</evidence>